<dbReference type="AlphaFoldDB" id="A0A1I4X362"/>
<keyword evidence="3" id="KW-0489">Methyltransferase</keyword>
<dbReference type="Pfam" id="PF05050">
    <property type="entry name" value="Methyltransf_21"/>
    <property type="match status" value="1"/>
</dbReference>
<feature type="domain" description="Methyltransferase FkbM" evidence="2">
    <location>
        <begin position="9"/>
        <end position="161"/>
    </location>
</feature>
<dbReference type="NCBIfam" id="TIGR01444">
    <property type="entry name" value="fkbM_fam"/>
    <property type="match status" value="1"/>
</dbReference>
<dbReference type="RefSeq" id="WP_090959621.1">
    <property type="nucleotide sequence ID" value="NZ_FOVG01000001.1"/>
</dbReference>
<dbReference type="Gene3D" id="3.40.50.150">
    <property type="entry name" value="Vaccinia Virus protein VP39"/>
    <property type="match status" value="1"/>
</dbReference>
<evidence type="ECO:0000256" key="1">
    <source>
        <dbReference type="SAM" id="Coils"/>
    </source>
</evidence>
<name>A0A1I4X362_9GAMM</name>
<evidence type="ECO:0000313" key="4">
    <source>
        <dbReference type="Proteomes" id="UP000198968"/>
    </source>
</evidence>
<dbReference type="InterPro" id="IPR029063">
    <property type="entry name" value="SAM-dependent_MTases_sf"/>
</dbReference>
<keyword evidence="4" id="KW-1185">Reference proteome</keyword>
<dbReference type="OrthoDB" id="9814604at2"/>
<dbReference type="InterPro" id="IPR006342">
    <property type="entry name" value="FkbM_mtfrase"/>
</dbReference>
<evidence type="ECO:0000313" key="3">
    <source>
        <dbReference type="EMBL" id="SFN20451.1"/>
    </source>
</evidence>
<dbReference type="GO" id="GO:0008168">
    <property type="term" value="F:methyltransferase activity"/>
    <property type="evidence" value="ECO:0007669"/>
    <property type="project" value="UniProtKB-KW"/>
</dbReference>
<evidence type="ECO:0000259" key="2">
    <source>
        <dbReference type="Pfam" id="PF05050"/>
    </source>
</evidence>
<organism evidence="3 4">
    <name type="scientific">Candidatus Pantoea varia</name>
    <dbReference type="NCBI Taxonomy" id="1881036"/>
    <lineage>
        <taxon>Bacteria</taxon>
        <taxon>Pseudomonadati</taxon>
        <taxon>Pseudomonadota</taxon>
        <taxon>Gammaproteobacteria</taxon>
        <taxon>Enterobacterales</taxon>
        <taxon>Erwiniaceae</taxon>
        <taxon>Pantoea</taxon>
    </lineage>
</organism>
<keyword evidence="1" id="KW-0175">Coiled coil</keyword>
<sequence length="304" mass="34294">MKQNDIIIDVGANFGGFSLEIAKRNPTYNVYAIEAEPNLATQLDENATNTGLENHQVINCAVNEEEGDFQFYVSELGDHGTSSLLPFSQDNITHDEYWKDRSDLHHSKSVVVHAKPLEKILDEISFDNVAFIKIDVQGLDLAVLKSSGSYLNRIQAGMLEVPSVLSKSLYDNTSEDLMSALAFLKESGFSVYAVKPNDPAANEFNVFFVKNGLDYKEIEEKLNLLDFHFYDGKHFWHAPSHKLENPEQHILNLNEVISSQTQEVESLKLKIDAVLSENKELKHALNVIESNKAVRFLKLIKLIK</sequence>
<dbReference type="SUPFAM" id="SSF53335">
    <property type="entry name" value="S-adenosyl-L-methionine-dependent methyltransferases"/>
    <property type="match status" value="1"/>
</dbReference>
<dbReference type="EMBL" id="FOVG01000001">
    <property type="protein sequence ID" value="SFN20451.1"/>
    <property type="molecule type" value="Genomic_DNA"/>
</dbReference>
<dbReference type="GO" id="GO:0032259">
    <property type="term" value="P:methylation"/>
    <property type="evidence" value="ECO:0007669"/>
    <property type="project" value="UniProtKB-KW"/>
</dbReference>
<proteinExistence type="predicted"/>
<dbReference type="InterPro" id="IPR052514">
    <property type="entry name" value="SAM-dependent_MTase"/>
</dbReference>
<gene>
    <name evidence="3" type="ORF">SAMN05428971_0501</name>
</gene>
<keyword evidence="3" id="KW-0808">Transferase</keyword>
<protein>
    <submittedName>
        <fullName evidence="3">Methyltransferase, FkbM family</fullName>
    </submittedName>
</protein>
<accession>A0A1I4X362</accession>
<reference evidence="4" key="1">
    <citation type="submission" date="2016-10" db="EMBL/GenBank/DDBJ databases">
        <authorList>
            <person name="Varghese N."/>
            <person name="Submissions S."/>
        </authorList>
    </citation>
    <scope>NUCLEOTIDE SEQUENCE [LARGE SCALE GENOMIC DNA]</scope>
    <source>
        <strain evidence="4">OV426</strain>
    </source>
</reference>
<dbReference type="PANTHER" id="PTHR34203">
    <property type="entry name" value="METHYLTRANSFERASE, FKBM FAMILY PROTEIN"/>
    <property type="match status" value="1"/>
</dbReference>
<feature type="coiled-coil region" evidence="1">
    <location>
        <begin position="250"/>
        <end position="291"/>
    </location>
</feature>
<dbReference type="Proteomes" id="UP000198968">
    <property type="component" value="Unassembled WGS sequence"/>
</dbReference>
<dbReference type="PANTHER" id="PTHR34203:SF15">
    <property type="entry name" value="SLL1173 PROTEIN"/>
    <property type="match status" value="1"/>
</dbReference>